<gene>
    <name evidence="4" type="ORF">AAGT95_06265</name>
</gene>
<feature type="compositionally biased region" description="Polar residues" evidence="1">
    <location>
        <begin position="379"/>
        <end position="395"/>
    </location>
</feature>
<organism evidence="4 5">
    <name type="scientific">Salinicola lusitanus</name>
    <dbReference type="NCBI Taxonomy" id="1949085"/>
    <lineage>
        <taxon>Bacteria</taxon>
        <taxon>Pseudomonadati</taxon>
        <taxon>Pseudomonadota</taxon>
        <taxon>Gammaproteobacteria</taxon>
        <taxon>Oceanospirillales</taxon>
        <taxon>Halomonadaceae</taxon>
        <taxon>Salinicola</taxon>
    </lineage>
</organism>
<reference evidence="4 5" key="1">
    <citation type="submission" date="2024-04" db="EMBL/GenBank/DDBJ databases">
        <title>Salinicola lusitanus LLJ914,a marine bacterium isolated from the Okinawa Trough.</title>
        <authorList>
            <person name="Li J."/>
        </authorList>
    </citation>
    <scope>NUCLEOTIDE SEQUENCE [LARGE SCALE GENOMIC DNA]</scope>
    <source>
        <strain evidence="4 5">LLJ914</strain>
    </source>
</reference>
<dbReference type="Gene3D" id="3.40.50.1980">
    <property type="entry name" value="Nitrogenase molybdenum iron protein domain"/>
    <property type="match status" value="2"/>
</dbReference>
<accession>A0ABZ3CX12</accession>
<evidence type="ECO:0000256" key="2">
    <source>
        <dbReference type="SAM" id="SignalP"/>
    </source>
</evidence>
<keyword evidence="2" id="KW-0732">Signal</keyword>
<name>A0ABZ3CX12_9GAMM</name>
<sequence>MRALFASRLGLAIIAIGSALLWSTTALAAERTDPAAAPHFPVTLTDLAGQELTLQAPPQRIFLDNPRHLFALAALLPDPVSRMSGWRGSLESFDPVAQSRLTAALPALADLPAPGTANNAMLGAEALITLDPDLIVADVSRYRELQTSPLRAQLEALRIPILFVDFREHPLADTAPSLRLLGRALGAESRATALIQQLDTEQAAVDDCLATVTRRPSVLIDIAPGLRVDCCRSNFDSGLADLVAYARGDNIAAGMSPGTENVLNPETILARDPDVIIATAAQWPKGGSVRAGFGVEKSDTQRDMADVVARRPGWPALSAVSDGGFHALWHGYHQGPFSVVALQAIAGWLHPRQCAALDPEETLESLYRRFMPIDASGTFQATYAGNPSENGNTNDGSRDPR</sequence>
<dbReference type="SUPFAM" id="SSF53807">
    <property type="entry name" value="Helical backbone' metal receptor"/>
    <property type="match status" value="1"/>
</dbReference>
<feature type="domain" description="Fe/B12 periplasmic-binding" evidence="3">
    <location>
        <begin position="60"/>
        <end position="357"/>
    </location>
</feature>
<dbReference type="InterPro" id="IPR002491">
    <property type="entry name" value="ABC_transptr_periplasmic_BD"/>
</dbReference>
<dbReference type="PROSITE" id="PS50983">
    <property type="entry name" value="FE_B12_PBP"/>
    <property type="match status" value="1"/>
</dbReference>
<evidence type="ECO:0000313" key="4">
    <source>
        <dbReference type="EMBL" id="XAD55575.1"/>
    </source>
</evidence>
<proteinExistence type="predicted"/>
<dbReference type="InterPro" id="IPR050902">
    <property type="entry name" value="ABC_Transporter_SBP"/>
</dbReference>
<dbReference type="Pfam" id="PF01497">
    <property type="entry name" value="Peripla_BP_2"/>
    <property type="match status" value="1"/>
</dbReference>
<evidence type="ECO:0000259" key="3">
    <source>
        <dbReference type="PROSITE" id="PS50983"/>
    </source>
</evidence>
<protein>
    <submittedName>
        <fullName evidence="4">ABC transporter substrate-binding protein</fullName>
    </submittedName>
</protein>
<feature type="chain" id="PRO_5045152808" evidence="2">
    <location>
        <begin position="29"/>
        <end position="401"/>
    </location>
</feature>
<dbReference type="RefSeq" id="WP_342595906.1">
    <property type="nucleotide sequence ID" value="NZ_CP151919.1"/>
</dbReference>
<evidence type="ECO:0000313" key="5">
    <source>
        <dbReference type="Proteomes" id="UP001453229"/>
    </source>
</evidence>
<dbReference type="PANTHER" id="PTHR30535:SF34">
    <property type="entry name" value="MOLYBDATE-BINDING PROTEIN MOLA"/>
    <property type="match status" value="1"/>
</dbReference>
<feature type="signal peptide" evidence="2">
    <location>
        <begin position="1"/>
        <end position="28"/>
    </location>
</feature>
<evidence type="ECO:0000256" key="1">
    <source>
        <dbReference type="SAM" id="MobiDB-lite"/>
    </source>
</evidence>
<dbReference type="PANTHER" id="PTHR30535">
    <property type="entry name" value="VITAMIN B12-BINDING PROTEIN"/>
    <property type="match status" value="1"/>
</dbReference>
<dbReference type="Proteomes" id="UP001453229">
    <property type="component" value="Chromosome"/>
</dbReference>
<feature type="region of interest" description="Disordered" evidence="1">
    <location>
        <begin position="379"/>
        <end position="401"/>
    </location>
</feature>
<dbReference type="EMBL" id="CP151919">
    <property type="protein sequence ID" value="XAD55575.1"/>
    <property type="molecule type" value="Genomic_DNA"/>
</dbReference>
<keyword evidence="5" id="KW-1185">Reference proteome</keyword>